<keyword evidence="9" id="KW-1185">Reference proteome</keyword>
<dbReference type="STRING" id="1188233.MAU_2220"/>
<dbReference type="GO" id="GO:0006083">
    <property type="term" value="P:acetate metabolic process"/>
    <property type="evidence" value="ECO:0007669"/>
    <property type="project" value="TreeGrafter"/>
</dbReference>
<comment type="subunit">
    <text evidence="6">Homodimer.</text>
</comment>
<feature type="site" description="Transition state stabilizer" evidence="6">
    <location>
        <position position="177"/>
    </location>
</feature>
<dbReference type="PANTHER" id="PTHR21060:SF15">
    <property type="entry name" value="ACETATE KINASE-RELATED"/>
    <property type="match status" value="1"/>
</dbReference>
<evidence type="ECO:0000256" key="4">
    <source>
        <dbReference type="ARBA" id="ARBA00022777"/>
    </source>
</evidence>
<dbReference type="OrthoDB" id="9802453at2"/>
<dbReference type="PROSITE" id="PS01075">
    <property type="entry name" value="ACETATE_KINASE_1"/>
    <property type="match status" value="1"/>
</dbReference>
<protein>
    <recommendedName>
        <fullName evidence="6">Acetate kinase</fullName>
        <ecNumber evidence="6">2.7.2.1</ecNumber>
    </recommendedName>
    <alternativeName>
        <fullName evidence="6">Acetokinase</fullName>
    </alternativeName>
</protein>
<evidence type="ECO:0000256" key="7">
    <source>
        <dbReference type="RuleBase" id="RU003835"/>
    </source>
</evidence>
<keyword evidence="6" id="KW-0460">Magnesium</keyword>
<comment type="function">
    <text evidence="6">Catalyzes the formation of acetyl phosphate from acetate and ATP. Can also catalyze the reverse reaction.</text>
</comment>
<keyword evidence="6" id="KW-0963">Cytoplasm</keyword>
<dbReference type="AlphaFoldDB" id="N9VBF7"/>
<dbReference type="eggNOG" id="COG0282">
    <property type="taxonomic scope" value="Bacteria"/>
</dbReference>
<evidence type="ECO:0000256" key="5">
    <source>
        <dbReference type="ARBA" id="ARBA00022840"/>
    </source>
</evidence>
<evidence type="ECO:0000256" key="1">
    <source>
        <dbReference type="ARBA" id="ARBA00008748"/>
    </source>
</evidence>
<keyword evidence="4 6" id="KW-0418">Kinase</keyword>
<dbReference type="HAMAP" id="MF_00020">
    <property type="entry name" value="Acetate_kinase"/>
    <property type="match status" value="1"/>
</dbReference>
<reference evidence="8 9" key="1">
    <citation type="journal article" date="2013" name="Genome Announc.">
        <title>Draft Genome Sequences of Mycoplasma auris and Mycoplasma yeatsii, Two Species of the Ear Canal of Caprinae.</title>
        <authorList>
            <person name="Dordet-Frisoni E."/>
            <person name="Baranowski E."/>
            <person name="Barre A."/>
            <person name="Blanchard A."/>
            <person name="Breton M."/>
            <person name="Couture C."/>
            <person name="Dupuy V."/>
            <person name="Gaurivaud P."/>
            <person name="Jacob D."/>
            <person name="Lemaitre C."/>
            <person name="Manso-Silvan L."/>
            <person name="Nikolski M."/>
            <person name="Nouvel L.X."/>
            <person name="Poumarat F."/>
            <person name="Sirand-Pugnet P."/>
            <person name="Thebault P."/>
            <person name="Theil S."/>
            <person name="Thiaucourt F."/>
            <person name="Citti C."/>
            <person name="Tardy F."/>
        </authorList>
    </citation>
    <scope>NUCLEOTIDE SEQUENCE [LARGE SCALE GENOMIC DNA]</scope>
    <source>
        <strain evidence="8 9">15026</strain>
    </source>
</reference>
<comment type="cofactor">
    <cofactor evidence="6">
        <name>Mg(2+)</name>
        <dbReference type="ChEBI" id="CHEBI:18420"/>
    </cofactor>
    <cofactor evidence="6">
        <name>Mn(2+)</name>
        <dbReference type="ChEBI" id="CHEBI:29035"/>
    </cofactor>
    <text evidence="6">Mg(2+). Can also accept Mn(2+).</text>
</comment>
<dbReference type="InterPro" id="IPR023865">
    <property type="entry name" value="Aliphatic_acid_kinase_CS"/>
</dbReference>
<dbReference type="PIRSF" id="PIRSF000722">
    <property type="entry name" value="Acetate_prop_kin"/>
    <property type="match status" value="1"/>
</dbReference>
<feature type="binding site" evidence="6">
    <location>
        <position position="15"/>
    </location>
    <ligand>
        <name>ATP</name>
        <dbReference type="ChEBI" id="CHEBI:30616"/>
    </ligand>
</feature>
<comment type="caution">
    <text evidence="8">The sequence shown here is derived from an EMBL/GenBank/DDBJ whole genome shotgun (WGS) entry which is preliminary data.</text>
</comment>
<sequence>MKKILVINAGSSSIKWTLFNSDLAIEAKGLAQRIKMQEGILSIEWDGKKEEIKLPLPDFLETVKEIVNQWTKHNIIKCYDEISKVAFRIVNGGIKLQDTTLVTNESLAILKDAIDLAPIHNPGAIAAIEAFSKLLPHASMSMHFDTSFHKTLSPLAYTYPINKEISDELNIRKYGFHGLNHNYVTLRAQEILGKEKVNIISLHIGNGASLCAIKNSLSIDTTMGFTPLAGIMMGTRSGDIDPSIIPYIMKHKNMNIEQVFKMLNEQSGMLGVSCVSSDLRDVHSKKMENPNAAFALDLYSQRIADYLITYLNKIETKADAIVFTAGVGENDADIREAVINKIHLLHLEIDNTKNKDRNFKDYKLISSSNSQIPIYVIKADEEWFIANEAIHL</sequence>
<dbReference type="EC" id="2.7.2.1" evidence="6"/>
<dbReference type="Proteomes" id="UP000013131">
    <property type="component" value="Unassembled WGS sequence"/>
</dbReference>
<dbReference type="InterPro" id="IPR043129">
    <property type="entry name" value="ATPase_NBD"/>
</dbReference>
<dbReference type="GO" id="GO:0000287">
    <property type="term" value="F:magnesium ion binding"/>
    <property type="evidence" value="ECO:0007669"/>
    <property type="project" value="UniProtKB-UniRule"/>
</dbReference>
<dbReference type="EMBL" id="AORI01000007">
    <property type="protein sequence ID" value="ENY69028.1"/>
    <property type="molecule type" value="Genomic_DNA"/>
</dbReference>
<dbReference type="InterPro" id="IPR004372">
    <property type="entry name" value="Ac/propionate_kinase"/>
</dbReference>
<feature type="binding site" evidence="6">
    <location>
        <begin position="278"/>
        <end position="280"/>
    </location>
    <ligand>
        <name>ATP</name>
        <dbReference type="ChEBI" id="CHEBI:30616"/>
    </ligand>
</feature>
<dbReference type="GO" id="GO:0008776">
    <property type="term" value="F:acetate kinase activity"/>
    <property type="evidence" value="ECO:0007669"/>
    <property type="project" value="UniProtKB-UniRule"/>
</dbReference>
<evidence type="ECO:0000256" key="3">
    <source>
        <dbReference type="ARBA" id="ARBA00022741"/>
    </source>
</evidence>
<dbReference type="PANTHER" id="PTHR21060">
    <property type="entry name" value="ACETATE KINASE"/>
    <property type="match status" value="1"/>
</dbReference>
<dbReference type="NCBIfam" id="TIGR00016">
    <property type="entry name" value="ackA"/>
    <property type="match status" value="1"/>
</dbReference>
<feature type="binding site" evidence="6">
    <location>
        <begin position="326"/>
        <end position="330"/>
    </location>
    <ligand>
        <name>ATP</name>
        <dbReference type="ChEBI" id="CHEBI:30616"/>
    </ligand>
</feature>
<dbReference type="PATRIC" id="fig|1188233.3.peg.223"/>
<evidence type="ECO:0000256" key="6">
    <source>
        <dbReference type="HAMAP-Rule" id="MF_00020"/>
    </source>
</evidence>
<dbReference type="Gene3D" id="3.30.420.40">
    <property type="match status" value="2"/>
</dbReference>
<organism evidence="8 9">
    <name type="scientific">Metamycoplasma auris 15026</name>
    <dbReference type="NCBI Taxonomy" id="1188233"/>
    <lineage>
        <taxon>Bacteria</taxon>
        <taxon>Bacillati</taxon>
        <taxon>Mycoplasmatota</taxon>
        <taxon>Mycoplasmoidales</taxon>
        <taxon>Metamycoplasmataceae</taxon>
        <taxon>Metamycoplasma</taxon>
    </lineage>
</organism>
<feature type="active site" description="Proton donor/acceptor" evidence="6">
    <location>
        <position position="145"/>
    </location>
</feature>
<feature type="binding site" evidence="6">
    <location>
        <position position="88"/>
    </location>
    <ligand>
        <name>substrate</name>
    </ligand>
</feature>
<proteinExistence type="inferred from homology"/>
<evidence type="ECO:0000313" key="8">
    <source>
        <dbReference type="EMBL" id="ENY69028.1"/>
    </source>
</evidence>
<dbReference type="InterPro" id="IPR000890">
    <property type="entry name" value="Aliphatic_acid_kin_short-chain"/>
</dbReference>
<dbReference type="GO" id="GO:0005524">
    <property type="term" value="F:ATP binding"/>
    <property type="evidence" value="ECO:0007669"/>
    <property type="project" value="UniProtKB-KW"/>
</dbReference>
<dbReference type="RefSeq" id="WP_004423986.1">
    <property type="nucleotide sequence ID" value="NZ_AORI01000007.1"/>
</dbReference>
<comment type="catalytic activity">
    <reaction evidence="6">
        <text>acetate + ATP = acetyl phosphate + ADP</text>
        <dbReference type="Rhea" id="RHEA:11352"/>
        <dbReference type="ChEBI" id="CHEBI:22191"/>
        <dbReference type="ChEBI" id="CHEBI:30089"/>
        <dbReference type="ChEBI" id="CHEBI:30616"/>
        <dbReference type="ChEBI" id="CHEBI:456216"/>
        <dbReference type="EC" id="2.7.2.1"/>
    </reaction>
</comment>
<evidence type="ECO:0000313" key="9">
    <source>
        <dbReference type="Proteomes" id="UP000013131"/>
    </source>
</evidence>
<dbReference type="GO" id="GO:0006085">
    <property type="term" value="P:acetyl-CoA biosynthetic process"/>
    <property type="evidence" value="ECO:0007669"/>
    <property type="project" value="UniProtKB-UniRule"/>
</dbReference>
<feature type="binding site" evidence="6">
    <location>
        <begin position="203"/>
        <end position="207"/>
    </location>
    <ligand>
        <name>ATP</name>
        <dbReference type="ChEBI" id="CHEBI:30616"/>
    </ligand>
</feature>
<dbReference type="Pfam" id="PF00871">
    <property type="entry name" value="Acetate_kinase"/>
    <property type="match status" value="1"/>
</dbReference>
<feature type="site" description="Transition state stabilizer" evidence="6">
    <location>
        <position position="236"/>
    </location>
</feature>
<dbReference type="SUPFAM" id="SSF53067">
    <property type="entry name" value="Actin-like ATPase domain"/>
    <property type="match status" value="2"/>
</dbReference>
<comment type="pathway">
    <text evidence="6">Metabolic intermediate biosynthesis; acetyl-CoA biosynthesis; acetyl-CoA from acetate: step 1/2.</text>
</comment>
<comment type="subcellular location">
    <subcellularLocation>
        <location evidence="6">Cytoplasm</location>
    </subcellularLocation>
</comment>
<keyword evidence="6" id="KW-0479">Metal-binding</keyword>
<comment type="similarity">
    <text evidence="1 6 7">Belongs to the acetokinase family.</text>
</comment>
<evidence type="ECO:0000256" key="2">
    <source>
        <dbReference type="ARBA" id="ARBA00022679"/>
    </source>
</evidence>
<dbReference type="UniPathway" id="UPA00340">
    <property type="reaction ID" value="UER00458"/>
</dbReference>
<dbReference type="PRINTS" id="PR00471">
    <property type="entry name" value="ACETATEKNASE"/>
</dbReference>
<feature type="binding site" evidence="6">
    <location>
        <position position="8"/>
    </location>
    <ligand>
        <name>Mg(2+)</name>
        <dbReference type="ChEBI" id="CHEBI:18420"/>
    </ligand>
</feature>
<keyword evidence="2 6" id="KW-0808">Transferase</keyword>
<dbReference type="GO" id="GO:0005737">
    <property type="term" value="C:cytoplasm"/>
    <property type="evidence" value="ECO:0007669"/>
    <property type="project" value="UniProtKB-SubCell"/>
</dbReference>
<name>N9VBF7_9BACT</name>
<keyword evidence="5 6" id="KW-0067">ATP-binding</keyword>
<keyword evidence="3 6" id="KW-0547">Nucleotide-binding</keyword>
<feature type="binding site" evidence="6">
    <location>
        <position position="381"/>
    </location>
    <ligand>
        <name>Mg(2+)</name>
        <dbReference type="ChEBI" id="CHEBI:18420"/>
    </ligand>
</feature>
<gene>
    <name evidence="6 8" type="primary">ackA</name>
    <name evidence="8" type="ORF">MAU_2220</name>
</gene>
<accession>N9VBF7</accession>